<dbReference type="Gene3D" id="3.80.10.10">
    <property type="entry name" value="Ribonuclease Inhibitor"/>
    <property type="match status" value="1"/>
</dbReference>
<dbReference type="AlphaFoldDB" id="A0AAN7Q5F5"/>
<feature type="transmembrane region" description="Helical" evidence="4">
    <location>
        <begin position="422"/>
        <end position="444"/>
    </location>
</feature>
<accession>A0AAN7Q5F5</accession>
<dbReference type="InterPro" id="IPR003591">
    <property type="entry name" value="Leu-rich_rpt_typical-subtyp"/>
</dbReference>
<keyword evidence="6" id="KW-1185">Reference proteome</keyword>
<keyword evidence="4" id="KW-1133">Transmembrane helix</keyword>
<keyword evidence="3" id="KW-0677">Repeat</keyword>
<name>A0AAN7Q5F5_9COLE</name>
<dbReference type="PANTHER" id="PTHR24369">
    <property type="entry name" value="ANTIGEN BSP, PUTATIVE-RELATED"/>
    <property type="match status" value="1"/>
</dbReference>
<dbReference type="Pfam" id="PF13855">
    <property type="entry name" value="LRR_8"/>
    <property type="match status" value="2"/>
</dbReference>
<evidence type="ECO:0000256" key="1">
    <source>
        <dbReference type="ARBA" id="ARBA00022614"/>
    </source>
</evidence>
<keyword evidence="2" id="KW-0732">Signal</keyword>
<dbReference type="PANTHER" id="PTHR24369:SF210">
    <property type="entry name" value="CHAOPTIN-RELATED"/>
    <property type="match status" value="1"/>
</dbReference>
<dbReference type="InterPro" id="IPR032675">
    <property type="entry name" value="LRR_dom_sf"/>
</dbReference>
<protein>
    <submittedName>
        <fullName evidence="5">Uncharacterized protein</fullName>
    </submittedName>
</protein>
<organism evidence="5 6">
    <name type="scientific">Aquatica leii</name>
    <dbReference type="NCBI Taxonomy" id="1421715"/>
    <lineage>
        <taxon>Eukaryota</taxon>
        <taxon>Metazoa</taxon>
        <taxon>Ecdysozoa</taxon>
        <taxon>Arthropoda</taxon>
        <taxon>Hexapoda</taxon>
        <taxon>Insecta</taxon>
        <taxon>Pterygota</taxon>
        <taxon>Neoptera</taxon>
        <taxon>Endopterygota</taxon>
        <taxon>Coleoptera</taxon>
        <taxon>Polyphaga</taxon>
        <taxon>Elateriformia</taxon>
        <taxon>Elateroidea</taxon>
        <taxon>Lampyridae</taxon>
        <taxon>Luciolinae</taxon>
        <taxon>Aquatica</taxon>
    </lineage>
</organism>
<keyword evidence="1" id="KW-0433">Leucine-rich repeat</keyword>
<dbReference type="SMART" id="SM00369">
    <property type="entry name" value="LRR_TYP"/>
    <property type="match status" value="3"/>
</dbReference>
<comment type="caution">
    <text evidence="5">The sequence shown here is derived from an EMBL/GenBank/DDBJ whole genome shotgun (WGS) entry which is preliminary data.</text>
</comment>
<evidence type="ECO:0000256" key="4">
    <source>
        <dbReference type="SAM" id="Phobius"/>
    </source>
</evidence>
<dbReference type="GO" id="GO:0005886">
    <property type="term" value="C:plasma membrane"/>
    <property type="evidence" value="ECO:0007669"/>
    <property type="project" value="TreeGrafter"/>
</dbReference>
<dbReference type="SUPFAM" id="SSF52058">
    <property type="entry name" value="L domain-like"/>
    <property type="match status" value="1"/>
</dbReference>
<dbReference type="EMBL" id="JARPUR010000001">
    <property type="protein sequence ID" value="KAK4886249.1"/>
    <property type="molecule type" value="Genomic_DNA"/>
</dbReference>
<keyword evidence="4" id="KW-0812">Transmembrane</keyword>
<dbReference type="InterPro" id="IPR050541">
    <property type="entry name" value="LRR_TM_domain-containing"/>
</dbReference>
<keyword evidence="4" id="KW-0472">Membrane</keyword>
<gene>
    <name evidence="5" type="ORF">RN001_002520</name>
</gene>
<dbReference type="Proteomes" id="UP001353858">
    <property type="component" value="Unassembled WGS sequence"/>
</dbReference>
<evidence type="ECO:0000256" key="2">
    <source>
        <dbReference type="ARBA" id="ARBA00022729"/>
    </source>
</evidence>
<evidence type="ECO:0000256" key="3">
    <source>
        <dbReference type="ARBA" id="ARBA00022737"/>
    </source>
</evidence>
<evidence type="ECO:0000313" key="6">
    <source>
        <dbReference type="Proteomes" id="UP001353858"/>
    </source>
</evidence>
<reference evidence="6" key="1">
    <citation type="submission" date="2023-01" db="EMBL/GenBank/DDBJ databases">
        <title>Key to firefly adult light organ development and bioluminescence: homeobox transcription factors regulate luciferase expression and transportation to peroxisome.</title>
        <authorList>
            <person name="Fu X."/>
        </authorList>
    </citation>
    <scope>NUCLEOTIDE SEQUENCE [LARGE SCALE GENOMIC DNA]</scope>
</reference>
<dbReference type="PROSITE" id="PS51450">
    <property type="entry name" value="LRR"/>
    <property type="match status" value="1"/>
</dbReference>
<proteinExistence type="predicted"/>
<evidence type="ECO:0000313" key="5">
    <source>
        <dbReference type="EMBL" id="KAK4886249.1"/>
    </source>
</evidence>
<sequence>MLIILKIKKTDAVPSEEKNKAWVAVAAELNKPCPSSHYRTTESIMDSDKLYDVMNTLKCKTIIAADNINKTIDEIGHKEIVQKLVSSYIPDIEVQQIILVEIQIRLLSMNLIYSNITIGVILITLLSFVRGISYQCPLKCVCNETIVKCNKRQLTSISDFNRLYFNPTTINLSENKIEEVLERHFYSSKLKTLKYLQLNDNNILNVQETSFVSLLEIEYIDLSNNQLDDIPSEIIQKNTRLLELNLSNNLFGSNTPTIISKSLLILDLSSCKLTVFSEDNFKATPNLQALFLHVNNLQQLDYHMFKQSNLKFLDIAYNPWKCHCDTVKLFEHLIKYGLTALKGNVQCMHSNKLFEDIYGNTGEINTEFCNRKPLHISSRNSIENSINYKQEINKENQNSFENHETNINAKENIIGFIMHFEVLIIVGIVSVLLVVSLITLAVVVRKTTPNQRVIYGKIPT</sequence>
<dbReference type="InterPro" id="IPR001611">
    <property type="entry name" value="Leu-rich_rpt"/>
</dbReference>
<feature type="transmembrane region" description="Helical" evidence="4">
    <location>
        <begin position="111"/>
        <end position="132"/>
    </location>
</feature>